<name>A0A418LW97_9BACT</name>
<dbReference type="Gene3D" id="3.90.350.10">
    <property type="entry name" value="Transposase Inhibitor Protein From Tn5, Chain A, domain 1"/>
    <property type="match status" value="1"/>
</dbReference>
<dbReference type="AlphaFoldDB" id="A0A418LW97"/>
<feature type="transmembrane region" description="Helical" evidence="1">
    <location>
        <begin position="325"/>
        <end position="342"/>
    </location>
</feature>
<protein>
    <submittedName>
        <fullName evidence="2">Uncharacterized protein</fullName>
    </submittedName>
</protein>
<dbReference type="OrthoDB" id="925542at2"/>
<keyword evidence="1" id="KW-0812">Transmembrane</keyword>
<accession>A0A418LW97</accession>
<evidence type="ECO:0000313" key="2">
    <source>
        <dbReference type="EMBL" id="RIV17473.1"/>
    </source>
</evidence>
<keyword evidence="1" id="KW-0472">Membrane</keyword>
<evidence type="ECO:0000256" key="1">
    <source>
        <dbReference type="SAM" id="Phobius"/>
    </source>
</evidence>
<dbReference type="Proteomes" id="UP000283523">
    <property type="component" value="Unassembled WGS sequence"/>
</dbReference>
<dbReference type="EMBL" id="QXED01000018">
    <property type="protein sequence ID" value="RIV17473.1"/>
    <property type="molecule type" value="Genomic_DNA"/>
</dbReference>
<keyword evidence="1" id="KW-1133">Transmembrane helix</keyword>
<evidence type="ECO:0000313" key="3">
    <source>
        <dbReference type="Proteomes" id="UP000283523"/>
    </source>
</evidence>
<dbReference type="InterPro" id="IPR012337">
    <property type="entry name" value="RNaseH-like_sf"/>
</dbReference>
<keyword evidence="3" id="KW-1185">Reference proteome</keyword>
<dbReference type="RefSeq" id="WP_119671829.1">
    <property type="nucleotide sequence ID" value="NZ_QXED01000018.1"/>
</dbReference>
<dbReference type="SUPFAM" id="SSF53098">
    <property type="entry name" value="Ribonuclease H-like"/>
    <property type="match status" value="1"/>
</dbReference>
<organism evidence="2 3">
    <name type="scientific">Fibrisoma montanum</name>
    <dbReference type="NCBI Taxonomy" id="2305895"/>
    <lineage>
        <taxon>Bacteria</taxon>
        <taxon>Pseudomonadati</taxon>
        <taxon>Bacteroidota</taxon>
        <taxon>Cytophagia</taxon>
        <taxon>Cytophagales</taxon>
        <taxon>Spirosomataceae</taxon>
        <taxon>Fibrisoma</taxon>
    </lineage>
</organism>
<reference evidence="2 3" key="1">
    <citation type="submission" date="2018-08" db="EMBL/GenBank/DDBJ databases">
        <title>Fibrisoma montanum sp. nov., isolated from Danxia mountain soil.</title>
        <authorList>
            <person name="Huang Y."/>
        </authorList>
    </citation>
    <scope>NUCLEOTIDE SEQUENCE [LARGE SCALE GENOMIC DNA]</scope>
    <source>
        <strain evidence="2 3">HYT19</strain>
    </source>
</reference>
<comment type="caution">
    <text evidence="2">The sequence shown here is derived from an EMBL/GenBank/DDBJ whole genome shotgun (WGS) entry which is preliminary data.</text>
</comment>
<gene>
    <name evidence="2" type="ORF">DYU11_31985</name>
</gene>
<proteinExistence type="predicted"/>
<sequence length="392" mass="45456">MRFRHNSMGLLLSELGGKLLGEQHAPAGTKRISNLLRSKTWEHTLIETFLLEKAQQRAQQLQDQQQTCIILWDESVLEKPESLKAQGLCAVRSSKAKRLKRLKPGFFNPPGGRPVHVPGFEWMGLLLAGLKTHPMIAFFRWYTTRGEYAQDRFSLQSALLMQSITAFGRQLWHVFDRGYAGKRWLGELLTQRVGFVLRWPKRYQLVDEKGRRAAWQIARGRATQVRRRVWDAHQQQWRQGSALALAVTHADYPDQALWLVVSRLGKGREPWYLLTNQACDQADVVWSVVLAYARRWQIEACWRFSKSELALQSPRLWFWENRLKLMMMVALVYAFLLSLLVIDQHAYRLALLRSWCHRTGKRCQSALTPLYRLRAALAALLTTYQTITQTSG</sequence>